<dbReference type="EMBL" id="JALLPJ020001266">
    <property type="protein sequence ID" value="KAL3772451.1"/>
    <property type="molecule type" value="Genomic_DNA"/>
</dbReference>
<evidence type="ECO:0000256" key="2">
    <source>
        <dbReference type="ARBA" id="ARBA00022857"/>
    </source>
</evidence>
<comment type="caution">
    <text evidence="6">The sequence shown here is derived from an EMBL/GenBank/DDBJ whole genome shotgun (WGS) entry which is preliminary data.</text>
</comment>
<evidence type="ECO:0000313" key="7">
    <source>
        <dbReference type="Proteomes" id="UP001530400"/>
    </source>
</evidence>
<dbReference type="InterPro" id="IPR024072">
    <property type="entry name" value="DHFR-like_dom_sf"/>
</dbReference>
<dbReference type="InterPro" id="IPR002734">
    <property type="entry name" value="RibDG_C"/>
</dbReference>
<dbReference type="AlphaFoldDB" id="A0ABD3NBR8"/>
<accession>A0ABD3NBR8</accession>
<keyword evidence="3" id="KW-0560">Oxidoreductase</keyword>
<reference evidence="6 7" key="1">
    <citation type="submission" date="2024-10" db="EMBL/GenBank/DDBJ databases">
        <title>Updated reference genomes for cyclostephanoid diatoms.</title>
        <authorList>
            <person name="Roberts W.R."/>
            <person name="Alverson A.J."/>
        </authorList>
    </citation>
    <scope>NUCLEOTIDE SEQUENCE [LARGE SCALE GENOMIC DNA]</scope>
    <source>
        <strain evidence="6 7">AJA010-31</strain>
    </source>
</reference>
<keyword evidence="4" id="KW-1133">Transmembrane helix</keyword>
<dbReference type="Pfam" id="PF01872">
    <property type="entry name" value="RibD_C"/>
    <property type="match status" value="1"/>
</dbReference>
<evidence type="ECO:0000256" key="4">
    <source>
        <dbReference type="SAM" id="Phobius"/>
    </source>
</evidence>
<evidence type="ECO:0000256" key="1">
    <source>
        <dbReference type="ARBA" id="ARBA00005104"/>
    </source>
</evidence>
<dbReference type="Gene3D" id="3.40.430.10">
    <property type="entry name" value="Dihydrofolate Reductase, subunit A"/>
    <property type="match status" value="1"/>
</dbReference>
<dbReference type="PANTHER" id="PTHR38011">
    <property type="entry name" value="DIHYDROFOLATE REDUCTASE FAMILY PROTEIN (AFU_ORTHOLOGUE AFUA_8G06820)"/>
    <property type="match status" value="1"/>
</dbReference>
<keyword evidence="7" id="KW-1185">Reference proteome</keyword>
<sequence>MKASEPSTQSAYHILFLLLLSWTGSLFAFFPQNASRHMKRHHGSHGHHKADVKHQIGFHENDLQISPACIRSLTKPSCIAAIHSKNGNDDGTPAVTGVTLKMAFDSSPSWGVAETSPTSERFTSPESLDMVHRLRRESDAVLVGRGTVERDDCSLTVRRVEIEGEQPVRVVLDPMLKLLNGDKQYAVLKDGLRTIIYHSVAGFEEVATSDDVTLVELAPDSKQQCGLSLTDIVQDLSSRGLKHIMVEGGPSTAIQFLDAKLVDRAILIRASVQFKRPIPAGFNEDQLKEAGLTMIGTANMGGDTVEYWVREKMEWPTTDLSSWP</sequence>
<dbReference type="PANTHER" id="PTHR38011:SF7">
    <property type="entry name" value="2,5-DIAMINO-6-RIBOSYLAMINO-4(3H)-PYRIMIDINONE 5'-PHOSPHATE REDUCTASE"/>
    <property type="match status" value="1"/>
</dbReference>
<feature type="domain" description="Bacterial bifunctional deaminase-reductase C-terminal" evidence="5">
    <location>
        <begin position="113"/>
        <end position="270"/>
    </location>
</feature>
<proteinExistence type="predicted"/>
<keyword evidence="2" id="KW-0521">NADP</keyword>
<feature type="transmembrane region" description="Helical" evidence="4">
    <location>
        <begin position="12"/>
        <end position="30"/>
    </location>
</feature>
<evidence type="ECO:0000256" key="3">
    <source>
        <dbReference type="ARBA" id="ARBA00023002"/>
    </source>
</evidence>
<organism evidence="6 7">
    <name type="scientific">Cyclotella atomus</name>
    <dbReference type="NCBI Taxonomy" id="382360"/>
    <lineage>
        <taxon>Eukaryota</taxon>
        <taxon>Sar</taxon>
        <taxon>Stramenopiles</taxon>
        <taxon>Ochrophyta</taxon>
        <taxon>Bacillariophyta</taxon>
        <taxon>Coscinodiscophyceae</taxon>
        <taxon>Thalassiosirophycidae</taxon>
        <taxon>Stephanodiscales</taxon>
        <taxon>Stephanodiscaceae</taxon>
        <taxon>Cyclotella</taxon>
    </lineage>
</organism>
<keyword evidence="4" id="KW-0472">Membrane</keyword>
<name>A0ABD3NBR8_9STRA</name>
<protein>
    <recommendedName>
        <fullName evidence="5">Bacterial bifunctional deaminase-reductase C-terminal domain-containing protein</fullName>
    </recommendedName>
</protein>
<keyword evidence="4" id="KW-0812">Transmembrane</keyword>
<dbReference type="SUPFAM" id="SSF53597">
    <property type="entry name" value="Dihydrofolate reductase-like"/>
    <property type="match status" value="1"/>
</dbReference>
<dbReference type="GO" id="GO:0016491">
    <property type="term" value="F:oxidoreductase activity"/>
    <property type="evidence" value="ECO:0007669"/>
    <property type="project" value="UniProtKB-KW"/>
</dbReference>
<evidence type="ECO:0000259" key="5">
    <source>
        <dbReference type="Pfam" id="PF01872"/>
    </source>
</evidence>
<comment type="pathway">
    <text evidence="1">Cofactor biosynthesis; riboflavin biosynthesis.</text>
</comment>
<dbReference type="Proteomes" id="UP001530400">
    <property type="component" value="Unassembled WGS sequence"/>
</dbReference>
<dbReference type="InterPro" id="IPR050765">
    <property type="entry name" value="Riboflavin_Biosynth_HTPR"/>
</dbReference>
<evidence type="ECO:0000313" key="6">
    <source>
        <dbReference type="EMBL" id="KAL3772451.1"/>
    </source>
</evidence>
<gene>
    <name evidence="6" type="ORF">ACHAWO_002258</name>
</gene>